<dbReference type="SUPFAM" id="SSF48452">
    <property type="entry name" value="TPR-like"/>
    <property type="match status" value="1"/>
</dbReference>
<evidence type="ECO:0000313" key="1">
    <source>
        <dbReference type="EMBL" id="MBC9719463.1"/>
    </source>
</evidence>
<protein>
    <recommendedName>
        <fullName evidence="3">Transcriptional regulator</fullName>
    </recommendedName>
</protein>
<dbReference type="EMBL" id="JACTVJ010000043">
    <property type="protein sequence ID" value="MBC9719463.1"/>
    <property type="molecule type" value="Genomic_DNA"/>
</dbReference>
<name>A0ABR7SVP2_9ACTN</name>
<dbReference type="Gene3D" id="1.25.40.10">
    <property type="entry name" value="Tetratricopeptide repeat domain"/>
    <property type="match status" value="1"/>
</dbReference>
<gene>
    <name evidence="1" type="ORF">H9Y04_43850</name>
</gene>
<dbReference type="Proteomes" id="UP000642284">
    <property type="component" value="Unassembled WGS sequence"/>
</dbReference>
<dbReference type="InterPro" id="IPR011990">
    <property type="entry name" value="TPR-like_helical_dom_sf"/>
</dbReference>
<sequence>MGLNRELRALLKEAGWTGQHLADAVNACGREIGQPLHYDRTSVAHWLAGTLPRQSVRLLAAEALSRRLGRTVTAREAGFGGPPAVALPPARTGSSRLLDKEQAMAAMEELAERWGRRALLANGAYSLAALAVPGFSEVARAGPGPVLGRKAGVPVEMFEVDSAAAMLEMFHAGDAAFGGGHGRRALAGYLAADLVPRLRRPAAPQVRARLLEVAGQLVYLCAFMCYDDELHRHAQRYYLTALRLAAENNDGQSYAVPLRGMSVQAQRLGHHRQAVQLAEAAASGVALPMQQAFVYGQLALARAGSGDRRGALTAFARAERLLERASSPATATVGAYHYASLLHQQAEMQVRLGDRAGSLAVLRQSVDHRPVHERRSRAVVLARLAELELDCGRLEQAVAPWHRFLDDCPGLSSGRVRGALMSLGGRLRPYARHSGVQSLLHRAARVLAAG</sequence>
<reference evidence="1 2" key="1">
    <citation type="submission" date="2020-08" db="EMBL/GenBank/DDBJ databases">
        <title>Genemic of Streptomyces polyaspartic.</title>
        <authorList>
            <person name="Liu W."/>
        </authorList>
    </citation>
    <scope>NUCLEOTIDE SEQUENCE [LARGE SCALE GENOMIC DNA]</scope>
    <source>
        <strain evidence="1 2">TRM66268-LWL</strain>
    </source>
</reference>
<accession>A0ABR7SVP2</accession>
<evidence type="ECO:0000313" key="2">
    <source>
        <dbReference type="Proteomes" id="UP000642284"/>
    </source>
</evidence>
<evidence type="ECO:0008006" key="3">
    <source>
        <dbReference type="Google" id="ProtNLM"/>
    </source>
</evidence>
<organism evidence="1 2">
    <name type="scientific">Streptomyces polyasparticus</name>
    <dbReference type="NCBI Taxonomy" id="2767826"/>
    <lineage>
        <taxon>Bacteria</taxon>
        <taxon>Bacillati</taxon>
        <taxon>Actinomycetota</taxon>
        <taxon>Actinomycetes</taxon>
        <taxon>Kitasatosporales</taxon>
        <taxon>Streptomycetaceae</taxon>
        <taxon>Streptomyces</taxon>
    </lineage>
</organism>
<proteinExistence type="predicted"/>
<keyword evidence="2" id="KW-1185">Reference proteome</keyword>
<comment type="caution">
    <text evidence="1">The sequence shown here is derived from an EMBL/GenBank/DDBJ whole genome shotgun (WGS) entry which is preliminary data.</text>
</comment>